<evidence type="ECO:0000256" key="2">
    <source>
        <dbReference type="ARBA" id="ARBA00005262"/>
    </source>
</evidence>
<evidence type="ECO:0000256" key="1">
    <source>
        <dbReference type="ARBA" id="ARBA00004651"/>
    </source>
</evidence>
<proteinExistence type="inferred from homology"/>
<reference evidence="10" key="1">
    <citation type="submission" date="2015-06" db="EMBL/GenBank/DDBJ databases">
        <authorList>
            <person name="Lim Y.L."/>
            <person name="Ee R."/>
            <person name="Yong D."/>
            <person name="How K.Y."/>
            <person name="Yin W.F."/>
            <person name="Chan K.G."/>
        </authorList>
    </citation>
    <scope>NUCLEOTIDE SEQUENCE [LARGE SCALE GENOMIC DNA]</scope>
    <source>
        <strain evidence="10">DSM 25325</strain>
    </source>
</reference>
<dbReference type="GO" id="GO:0015109">
    <property type="term" value="F:chromate transmembrane transporter activity"/>
    <property type="evidence" value="ECO:0007669"/>
    <property type="project" value="InterPro"/>
</dbReference>
<evidence type="ECO:0000256" key="7">
    <source>
        <dbReference type="SAM" id="MobiDB-lite"/>
    </source>
</evidence>
<dbReference type="InterPro" id="IPR003370">
    <property type="entry name" value="Chromate_transpt"/>
</dbReference>
<comment type="subcellular location">
    <subcellularLocation>
        <location evidence="1">Cell membrane</location>
        <topology evidence="1">Multi-pass membrane protein</topology>
    </subcellularLocation>
</comment>
<organism evidence="9 10">
    <name type="scientific">Pandoraea thiooxydans</name>
    <dbReference type="NCBI Taxonomy" id="445709"/>
    <lineage>
        <taxon>Bacteria</taxon>
        <taxon>Pseudomonadati</taxon>
        <taxon>Pseudomonadota</taxon>
        <taxon>Betaproteobacteria</taxon>
        <taxon>Burkholderiales</taxon>
        <taxon>Burkholderiaceae</taxon>
        <taxon>Pandoraea</taxon>
    </lineage>
</organism>
<dbReference type="Pfam" id="PF02417">
    <property type="entry name" value="Chromate_transp"/>
    <property type="match status" value="1"/>
</dbReference>
<sequence length="199" mass="21191">MEHRTSSPEPGQTPPPQDVGRAAASITAAELFRAFALMGLYGFGGVMPWAHRMLVERKRWLDDREFAELLSLGQILPGPNITNLAVMFGYRSGGVRGAAAAVGGLLGLPFVIVLLLGGLYHIYGDVRAVQGALHGMTAVAAGLIFVTGLKLARKQPRTRRGLIFGALALICVGGLQWSLPLVMAVLIPVAIAVEWRARA</sequence>
<dbReference type="RefSeq" id="WP_047212868.1">
    <property type="nucleotide sequence ID" value="NZ_CP011568.3"/>
</dbReference>
<feature type="transmembrane region" description="Helical" evidence="8">
    <location>
        <begin position="129"/>
        <end position="149"/>
    </location>
</feature>
<dbReference type="GO" id="GO:0005886">
    <property type="term" value="C:plasma membrane"/>
    <property type="evidence" value="ECO:0007669"/>
    <property type="project" value="UniProtKB-SubCell"/>
</dbReference>
<dbReference type="PATRIC" id="fig|445709.3.peg.625"/>
<dbReference type="STRING" id="445709.ABW99_02890"/>
<evidence type="ECO:0000313" key="9">
    <source>
        <dbReference type="EMBL" id="AKJ67332.1"/>
    </source>
</evidence>
<evidence type="ECO:0000256" key="5">
    <source>
        <dbReference type="ARBA" id="ARBA00022989"/>
    </source>
</evidence>
<accession>A0A0G3EPR5</accession>
<dbReference type="OrthoDB" id="8596378at2"/>
<keyword evidence="3" id="KW-1003">Cell membrane</keyword>
<keyword evidence="10" id="KW-1185">Reference proteome</keyword>
<protein>
    <recommendedName>
        <fullName evidence="11">Chromate transporter</fullName>
    </recommendedName>
</protein>
<dbReference type="KEGG" id="ptx:ABW99_02890"/>
<comment type="similarity">
    <text evidence="2">Belongs to the chromate ion transporter (CHR) (TC 2.A.51) family.</text>
</comment>
<dbReference type="AlphaFoldDB" id="A0A0G3EPR5"/>
<dbReference type="PANTHER" id="PTHR43663">
    <property type="entry name" value="CHROMATE TRANSPORT PROTEIN-RELATED"/>
    <property type="match status" value="1"/>
</dbReference>
<feature type="transmembrane region" description="Helical" evidence="8">
    <location>
        <begin position="161"/>
        <end position="193"/>
    </location>
</feature>
<evidence type="ECO:0000256" key="6">
    <source>
        <dbReference type="ARBA" id="ARBA00023136"/>
    </source>
</evidence>
<evidence type="ECO:0000313" key="10">
    <source>
        <dbReference type="Proteomes" id="UP000036700"/>
    </source>
</evidence>
<gene>
    <name evidence="9" type="ORF">ABW99_02890</name>
</gene>
<dbReference type="InterPro" id="IPR052518">
    <property type="entry name" value="CHR_Transporter"/>
</dbReference>
<evidence type="ECO:0000256" key="4">
    <source>
        <dbReference type="ARBA" id="ARBA00022692"/>
    </source>
</evidence>
<feature type="transmembrane region" description="Helical" evidence="8">
    <location>
        <begin position="97"/>
        <end position="123"/>
    </location>
</feature>
<evidence type="ECO:0000256" key="8">
    <source>
        <dbReference type="SAM" id="Phobius"/>
    </source>
</evidence>
<keyword evidence="6 8" id="KW-0472">Membrane</keyword>
<dbReference type="Proteomes" id="UP000036700">
    <property type="component" value="Chromosome"/>
</dbReference>
<dbReference type="EMBL" id="CP011568">
    <property type="protein sequence ID" value="AKJ67332.1"/>
    <property type="molecule type" value="Genomic_DNA"/>
</dbReference>
<dbReference type="PANTHER" id="PTHR43663:SF1">
    <property type="entry name" value="CHROMATE TRANSPORTER"/>
    <property type="match status" value="1"/>
</dbReference>
<feature type="transmembrane region" description="Helical" evidence="8">
    <location>
        <begin position="31"/>
        <end position="50"/>
    </location>
</feature>
<feature type="region of interest" description="Disordered" evidence="7">
    <location>
        <begin position="1"/>
        <end position="20"/>
    </location>
</feature>
<name>A0A0G3EPR5_9BURK</name>
<evidence type="ECO:0008006" key="11">
    <source>
        <dbReference type="Google" id="ProtNLM"/>
    </source>
</evidence>
<keyword evidence="5 8" id="KW-1133">Transmembrane helix</keyword>
<evidence type="ECO:0000256" key="3">
    <source>
        <dbReference type="ARBA" id="ARBA00022475"/>
    </source>
</evidence>
<keyword evidence="4 8" id="KW-0812">Transmembrane</keyword>